<evidence type="ECO:0000256" key="5">
    <source>
        <dbReference type="ARBA" id="ARBA00023136"/>
    </source>
</evidence>
<proteinExistence type="predicted"/>
<accession>A0A1L7XT02</accession>
<feature type="transmembrane region" description="Helical" evidence="6">
    <location>
        <begin position="123"/>
        <end position="145"/>
    </location>
</feature>
<dbReference type="GO" id="GO:0022857">
    <property type="term" value="F:transmembrane transporter activity"/>
    <property type="evidence" value="ECO:0007669"/>
    <property type="project" value="InterPro"/>
</dbReference>
<evidence type="ECO:0000313" key="7">
    <source>
        <dbReference type="EMBL" id="CZR68151.1"/>
    </source>
</evidence>
<dbReference type="PANTHER" id="PTHR43791">
    <property type="entry name" value="PERMEASE-RELATED"/>
    <property type="match status" value="1"/>
</dbReference>
<reference evidence="7 8" key="1">
    <citation type="submission" date="2016-03" db="EMBL/GenBank/DDBJ databases">
        <authorList>
            <person name="Ploux O."/>
        </authorList>
    </citation>
    <scope>NUCLEOTIDE SEQUENCE [LARGE SCALE GENOMIC DNA]</scope>
    <source>
        <strain evidence="7 8">UAMH 11012</strain>
    </source>
</reference>
<evidence type="ECO:0000256" key="2">
    <source>
        <dbReference type="ARBA" id="ARBA00022448"/>
    </source>
</evidence>
<dbReference type="Gene3D" id="1.20.1250.20">
    <property type="entry name" value="MFS general substrate transporter like domains"/>
    <property type="match status" value="1"/>
</dbReference>
<keyword evidence="5 6" id="KW-0472">Membrane</keyword>
<protein>
    <submittedName>
        <fullName evidence="7">Related to DAL5-Allantoate and ureidosuccinate permease</fullName>
    </submittedName>
</protein>
<dbReference type="GO" id="GO:0016020">
    <property type="term" value="C:membrane"/>
    <property type="evidence" value="ECO:0007669"/>
    <property type="project" value="UniProtKB-SubCell"/>
</dbReference>
<evidence type="ECO:0000256" key="3">
    <source>
        <dbReference type="ARBA" id="ARBA00022692"/>
    </source>
</evidence>
<evidence type="ECO:0000313" key="8">
    <source>
        <dbReference type="Proteomes" id="UP000184330"/>
    </source>
</evidence>
<feature type="transmembrane region" description="Helical" evidence="6">
    <location>
        <begin position="390"/>
        <end position="408"/>
    </location>
</feature>
<dbReference type="OrthoDB" id="6730379at2759"/>
<dbReference type="SUPFAM" id="SSF103473">
    <property type="entry name" value="MFS general substrate transporter"/>
    <property type="match status" value="1"/>
</dbReference>
<keyword evidence="4 6" id="KW-1133">Transmembrane helix</keyword>
<feature type="transmembrane region" description="Helical" evidence="6">
    <location>
        <begin position="358"/>
        <end position="378"/>
    </location>
</feature>
<keyword evidence="2" id="KW-0813">Transport</keyword>
<keyword evidence="3 6" id="KW-0812">Transmembrane</keyword>
<comment type="subcellular location">
    <subcellularLocation>
        <location evidence="1">Membrane</location>
        <topology evidence="1">Multi-pass membrane protein</topology>
    </subcellularLocation>
</comment>
<dbReference type="Pfam" id="PF07690">
    <property type="entry name" value="MFS_1"/>
    <property type="match status" value="1"/>
</dbReference>
<evidence type="ECO:0000256" key="6">
    <source>
        <dbReference type="SAM" id="Phobius"/>
    </source>
</evidence>
<keyword evidence="8" id="KW-1185">Reference proteome</keyword>
<feature type="transmembrane region" description="Helical" evidence="6">
    <location>
        <begin position="93"/>
        <end position="111"/>
    </location>
</feature>
<sequence length="502" mass="56061">MESKAVPDISKAVESHELGPVPSISEGKIGDVTLDIIHAAEGEYTPEQYRKLLRKIDFIILPLMWICSGTQYADKVSVSTQATFGLRTDTHLVGQQFSWLSSVFYIAFLVAEGPGNYLLQKFNIGKTVSISMLIWGVLVLCIAFAKNFTDLMILRFLQGIAESTTYPALLILTASFYTVDEHAMRSVIWGTANSGMDVLTSLINYGIGRKAQSHPDGLAPWKGISLFLGSLTICLSVFVYFIFGTPREVRWLSADEKRMAYARVVDSQTGSDAQKRGWKWDQVRTAFRDPQTYFFFFLVIVNSIPNGGTTAFGNLVYVSFGFSALDTIVKGKIPQQLLSITWFVIVGYITLKKPGLRFYIMMISVIPAFIGMLALALLPKEGHLWTRWGMYFITIIGNVAGPLIWTLLPSNVAGRTKKSVTSTVIFIAYCVGNTVGAQVFQAKDAPRYIPAIIVCSYIWQNRRRDRLVEAMGMTKEESAHQGHLNAESDMTDFENVHFRYSV</sequence>
<feature type="transmembrane region" description="Helical" evidence="6">
    <location>
        <begin position="224"/>
        <end position="243"/>
    </location>
</feature>
<dbReference type="Proteomes" id="UP000184330">
    <property type="component" value="Unassembled WGS sequence"/>
</dbReference>
<dbReference type="InterPro" id="IPR011701">
    <property type="entry name" value="MFS"/>
</dbReference>
<evidence type="ECO:0000256" key="1">
    <source>
        <dbReference type="ARBA" id="ARBA00004141"/>
    </source>
</evidence>
<dbReference type="EMBL" id="FJOG01000051">
    <property type="protein sequence ID" value="CZR68151.1"/>
    <property type="molecule type" value="Genomic_DNA"/>
</dbReference>
<dbReference type="PANTHER" id="PTHR43791:SF7">
    <property type="entry name" value="MAJOR FACILITATOR SUPERFAMILY (MFS) PROFILE DOMAIN-CONTAINING PROTEIN"/>
    <property type="match status" value="1"/>
</dbReference>
<organism evidence="7 8">
    <name type="scientific">Phialocephala subalpina</name>
    <dbReference type="NCBI Taxonomy" id="576137"/>
    <lineage>
        <taxon>Eukaryota</taxon>
        <taxon>Fungi</taxon>
        <taxon>Dikarya</taxon>
        <taxon>Ascomycota</taxon>
        <taxon>Pezizomycotina</taxon>
        <taxon>Leotiomycetes</taxon>
        <taxon>Helotiales</taxon>
        <taxon>Mollisiaceae</taxon>
        <taxon>Phialocephala</taxon>
        <taxon>Phialocephala fortinii species complex</taxon>
    </lineage>
</organism>
<dbReference type="AlphaFoldDB" id="A0A1L7XT02"/>
<feature type="transmembrane region" description="Helical" evidence="6">
    <location>
        <begin position="333"/>
        <end position="351"/>
    </location>
</feature>
<name>A0A1L7XT02_9HELO</name>
<gene>
    <name evidence="7" type="ORF">PAC_18050</name>
</gene>
<dbReference type="InterPro" id="IPR036259">
    <property type="entry name" value="MFS_trans_sf"/>
</dbReference>
<evidence type="ECO:0000256" key="4">
    <source>
        <dbReference type="ARBA" id="ARBA00022989"/>
    </source>
</evidence>
<feature type="transmembrane region" description="Helical" evidence="6">
    <location>
        <begin position="293"/>
        <end position="313"/>
    </location>
</feature>